<dbReference type="eggNOG" id="KOG2514">
    <property type="taxonomic scope" value="Eukaryota"/>
</dbReference>
<evidence type="ECO:0000313" key="3">
    <source>
        <dbReference type="EMBL" id="EFO94459.1"/>
    </source>
</evidence>
<proteinExistence type="predicted"/>
<feature type="region of interest" description="Disordered" evidence="1">
    <location>
        <begin position="214"/>
        <end position="240"/>
    </location>
</feature>
<keyword evidence="2" id="KW-0732">Signal</keyword>
<dbReference type="Pfam" id="PF15002">
    <property type="entry name" value="ERK-JNK_inhib"/>
    <property type="match status" value="1"/>
</dbReference>
<feature type="signal peptide" evidence="2">
    <location>
        <begin position="1"/>
        <end position="27"/>
    </location>
</feature>
<dbReference type="RefSeq" id="XP_003107638.2">
    <property type="nucleotide sequence ID" value="XM_003107590.2"/>
</dbReference>
<dbReference type="GeneID" id="9806375"/>
<organism evidence="4">
    <name type="scientific">Caenorhabditis remanei</name>
    <name type="common">Caenorhabditis vulgaris</name>
    <dbReference type="NCBI Taxonomy" id="31234"/>
    <lineage>
        <taxon>Eukaryota</taxon>
        <taxon>Metazoa</taxon>
        <taxon>Ecdysozoa</taxon>
        <taxon>Nematoda</taxon>
        <taxon>Chromadorea</taxon>
        <taxon>Rhabditida</taxon>
        <taxon>Rhabditina</taxon>
        <taxon>Rhabditomorpha</taxon>
        <taxon>Rhabditoidea</taxon>
        <taxon>Rhabditidae</taxon>
        <taxon>Peloderinae</taxon>
        <taxon>Caenorhabditis</taxon>
    </lineage>
</organism>
<dbReference type="CTD" id="9806375"/>
<dbReference type="FunCoup" id="E3M8K1">
    <property type="interactions" value="978"/>
</dbReference>
<dbReference type="HOGENOM" id="CLU_1190785_0_0_1"/>
<dbReference type="PANTHER" id="PTHR14735">
    <property type="entry name" value="COILED-COIL DOMAIN-CONTAINING PROTEIN 134"/>
    <property type="match status" value="1"/>
</dbReference>
<gene>
    <name evidence="3" type="ORF">CRE_13389</name>
</gene>
<dbReference type="PANTHER" id="PTHR14735:SF1">
    <property type="entry name" value="COILED-COIL DOMAIN-CONTAINING PROTEIN 134"/>
    <property type="match status" value="1"/>
</dbReference>
<evidence type="ECO:0000256" key="1">
    <source>
        <dbReference type="SAM" id="MobiDB-lite"/>
    </source>
</evidence>
<dbReference type="AlphaFoldDB" id="E3M8K1"/>
<evidence type="ECO:0000313" key="4">
    <source>
        <dbReference type="Proteomes" id="UP000008281"/>
    </source>
</evidence>
<dbReference type="Proteomes" id="UP000008281">
    <property type="component" value="Unassembled WGS sequence"/>
</dbReference>
<reference evidence="3" key="1">
    <citation type="submission" date="2007-07" db="EMBL/GenBank/DDBJ databases">
        <title>PCAP assembly of the Caenorhabditis remanei genome.</title>
        <authorList>
            <consortium name="The Caenorhabditis remanei Sequencing Consortium"/>
            <person name="Wilson R.K."/>
        </authorList>
    </citation>
    <scope>NUCLEOTIDE SEQUENCE [LARGE SCALE GENOMIC DNA]</scope>
    <source>
        <strain evidence="3">PB4641</strain>
    </source>
</reference>
<dbReference type="EMBL" id="DS268428">
    <property type="protein sequence ID" value="EFO94459.1"/>
    <property type="molecule type" value="Genomic_DNA"/>
</dbReference>
<feature type="chain" id="PRO_5003176307" description="SXP/RAL-2 family protein Ani s 5-like cation-binding domain-containing protein" evidence="2">
    <location>
        <begin position="28"/>
        <end position="240"/>
    </location>
</feature>
<name>E3M8K1_CAERE</name>
<evidence type="ECO:0008006" key="5">
    <source>
        <dbReference type="Google" id="ProtNLM"/>
    </source>
</evidence>
<dbReference type="STRING" id="31234.E3M8K1"/>
<dbReference type="KEGG" id="crq:GCK72_008777"/>
<accession>E3M8K1</accession>
<feature type="compositionally biased region" description="Basic and acidic residues" evidence="1">
    <location>
        <begin position="214"/>
        <end position="223"/>
    </location>
</feature>
<dbReference type="OrthoDB" id="5854099at2759"/>
<dbReference type="InterPro" id="IPR026321">
    <property type="entry name" value="CC134"/>
</dbReference>
<keyword evidence="4" id="KW-1185">Reference proteome</keyword>
<evidence type="ECO:0000256" key="2">
    <source>
        <dbReference type="SAM" id="SignalP"/>
    </source>
</evidence>
<feature type="compositionally biased region" description="Basic and acidic residues" evidence="1">
    <location>
        <begin position="230"/>
        <end position="240"/>
    </location>
</feature>
<dbReference type="InParanoid" id="E3M8K1"/>
<protein>
    <recommendedName>
        <fullName evidence="5">SXP/RAL-2 family protein Ani s 5-like cation-binding domain-containing protein</fullName>
    </recommendedName>
</protein>
<dbReference type="OMA" id="FAWAYKF"/>
<sequence>MRRRSITTRQLPFVLLLLSTVFVVIFAKIDHVKEKTAETHGDATKLKAKEAPEHIDHKKLFTENFKQRRSEHKAAIESIKGIGKDKTRLFLEDLLKNIKNLLKESRETLERTAHLADSPFPHSSDLLKDALSKLHENTALFTDLSLAFSKFFETKVQKDRKLKTLLVWAYNYSIKTGIFDSETEKKVNLMAQQHELIEKDEKFFNSYDKERVKEDMEAEEAQRKQKKSKKAENKQPKGEL</sequence>